<keyword evidence="2" id="KW-0418">Kinase</keyword>
<name>X0SHD6_9ZZZZ</name>
<evidence type="ECO:0000256" key="1">
    <source>
        <dbReference type="ARBA" id="ARBA00022679"/>
    </source>
</evidence>
<accession>X0SHD6</accession>
<dbReference type="InterPro" id="IPR029056">
    <property type="entry name" value="Ribokinase-like"/>
</dbReference>
<dbReference type="PANTHER" id="PTHR10584">
    <property type="entry name" value="SUGAR KINASE"/>
    <property type="match status" value="1"/>
</dbReference>
<dbReference type="AlphaFoldDB" id="X0SHD6"/>
<reference evidence="4" key="1">
    <citation type="journal article" date="2014" name="Front. Microbiol.">
        <title>High frequency of phylogenetically diverse reductive dehalogenase-homologous genes in deep subseafloor sedimentary metagenomes.</title>
        <authorList>
            <person name="Kawai M."/>
            <person name="Futagami T."/>
            <person name="Toyoda A."/>
            <person name="Takaki Y."/>
            <person name="Nishi S."/>
            <person name="Hori S."/>
            <person name="Arai W."/>
            <person name="Tsubouchi T."/>
            <person name="Morono Y."/>
            <person name="Uchiyama I."/>
            <person name="Ito T."/>
            <person name="Fujiyama A."/>
            <person name="Inagaki F."/>
            <person name="Takami H."/>
        </authorList>
    </citation>
    <scope>NUCLEOTIDE SEQUENCE</scope>
    <source>
        <strain evidence="4">Expedition CK06-06</strain>
    </source>
</reference>
<gene>
    <name evidence="4" type="ORF">S01H1_00688</name>
</gene>
<dbReference type="EMBL" id="BARS01000258">
    <property type="protein sequence ID" value="GAF74506.1"/>
    <property type="molecule type" value="Genomic_DNA"/>
</dbReference>
<dbReference type="PANTHER" id="PTHR10584:SF166">
    <property type="entry name" value="RIBOKINASE"/>
    <property type="match status" value="1"/>
</dbReference>
<dbReference type="Gene3D" id="3.40.1190.20">
    <property type="match status" value="1"/>
</dbReference>
<feature type="domain" description="Carbohydrate kinase PfkB" evidence="3">
    <location>
        <begin position="20"/>
        <end position="222"/>
    </location>
</feature>
<organism evidence="4">
    <name type="scientific">marine sediment metagenome</name>
    <dbReference type="NCBI Taxonomy" id="412755"/>
    <lineage>
        <taxon>unclassified sequences</taxon>
        <taxon>metagenomes</taxon>
        <taxon>ecological metagenomes</taxon>
    </lineage>
</organism>
<protein>
    <recommendedName>
        <fullName evidence="3">Carbohydrate kinase PfkB domain-containing protein</fullName>
    </recommendedName>
</protein>
<dbReference type="Pfam" id="PF00294">
    <property type="entry name" value="PfkB"/>
    <property type="match status" value="1"/>
</dbReference>
<proteinExistence type="predicted"/>
<evidence type="ECO:0000313" key="4">
    <source>
        <dbReference type="EMBL" id="GAF74506.1"/>
    </source>
</evidence>
<sequence>MSVLVVGSVALDSVETPLGSVNGVLGGSAVYFATAASLYTKVNLVAVAGTDFPIEHIQFLSGRGVDTEGLEVIEGKTFRWAGRYDFERNITETLETELNVFADFHPTLPPGYRDSDLVFLANIDPELQCEVLEQVSGASLKVVDTMNFWIRGKGEPLSRAISAVDIAIMDESEARMLAQSENTFVAARSILNMGPKTVIIKRGQYGAVMLSGDDHFIAPAYPV</sequence>
<feature type="non-terminal residue" evidence="4">
    <location>
        <position position="223"/>
    </location>
</feature>
<dbReference type="GO" id="GO:0005829">
    <property type="term" value="C:cytosol"/>
    <property type="evidence" value="ECO:0007669"/>
    <property type="project" value="TreeGrafter"/>
</dbReference>
<dbReference type="InterPro" id="IPR011611">
    <property type="entry name" value="PfkB_dom"/>
</dbReference>
<comment type="caution">
    <text evidence="4">The sequence shown here is derived from an EMBL/GenBank/DDBJ whole genome shotgun (WGS) entry which is preliminary data.</text>
</comment>
<keyword evidence="1" id="KW-0808">Transferase</keyword>
<evidence type="ECO:0000259" key="3">
    <source>
        <dbReference type="Pfam" id="PF00294"/>
    </source>
</evidence>
<dbReference type="GO" id="GO:0016301">
    <property type="term" value="F:kinase activity"/>
    <property type="evidence" value="ECO:0007669"/>
    <property type="project" value="UniProtKB-KW"/>
</dbReference>
<dbReference type="SUPFAM" id="SSF53613">
    <property type="entry name" value="Ribokinase-like"/>
    <property type="match status" value="1"/>
</dbReference>
<evidence type="ECO:0000256" key="2">
    <source>
        <dbReference type="ARBA" id="ARBA00022777"/>
    </source>
</evidence>